<dbReference type="InterPro" id="IPR050091">
    <property type="entry name" value="PKS_NRPS_Biosynth_Enz"/>
</dbReference>
<dbReference type="Pfam" id="PF00698">
    <property type="entry name" value="Acyl_transf_1"/>
    <property type="match status" value="1"/>
</dbReference>
<feature type="domain" description="Carrier" evidence="7">
    <location>
        <begin position="1872"/>
        <end position="1952"/>
    </location>
</feature>
<dbReference type="InterPro" id="IPR014031">
    <property type="entry name" value="Ketoacyl_synth_C"/>
</dbReference>
<sequence>MRRWVGDDSGEQQPQQQQADAAGVTAAFQGPRPTLSPLYEGLMGRTRMALGGRVRNFSFGSAPLPPAMRTFARVLSEAAVMEGRCTHPNEAECGTVGRIPEGVDVRLVAVPDTKLTEICVRGPGLFGGYFRRPFGSHLDAEGWFHTGDAGELTARGNVRLHGRVGDVIKLSNGEFFVPDELENELRLCPVVANCASYAEPLWEGVVVLVEPREEVLREWLFRAGKHLLSADPAVEAWLTTATAAVAAAQAQLQQQQQQQQQQQSPVPAVPADLLKHICEHPATNRFVLQQLVEQCKRAGITPQLVCRPSLAGSPLQQSGLSPHPLGVLLLPDSITPSCLTPTRKLKRAMVKASFLEPLTALYKSCSAANPQTRPAAPAPQAAPAPVVPSPAPVAAPAPAPAIAPALPAPESVAPPGASIFERVAALWKLVLGPAQGPIDPTVSFFECGGSSLRIVELHDRLEREFQTSFSIALLFQYTSINTQAAWLSQNVVVPSVPKPAPAPTQPDEPIAIVGLSCAFAGCASAEEFWDALVAGVECLETLTPAELEASGLSPAEIADPQYVKRGGWLSDNRVPGLDSWDPTFWKLSTAEAKKTLDPHVRVLAHSCWMALEDANVDAVRFQMQQGDISLYGSLGAMDSSDLAGQLPFEEHFNVMVGHDRDLAVSRIAYLMGLRGAAINIQTACSSSLVGVHHALHSLRRRECAMAVVGSCSLAPRPRRGYQAAAMMSAKGSVMPFDSRADGTVFTEGTAAVVLMRLSDALAQGRPVRALIRGSAVTNDGPQRLTFAAPAVDGQQQVVVKALADAHIASEQLAFVEAHGTATSLGDAIEATSLAQALVQAASSSSALAQRPPIAVSSCKGSIGHTQQVAGLAGLIKAVLCLEHATLPAPAGHEVPHPGLRLCSPAALAPSAGLAPLVVHTTKKSLADLALPGSPIYAGVSSFGIGGNNAHVVLEQAPAAKFAPSANKYHLMVLSAATDAQLKAMAGALLEWVMVESAAMATEAGQQAFLTLLERTLNARPRLAVRAAVHADSVAELLTGLKDLADSQADFPAAASRPHQTAMVFPGQQVYTPALGAHLMEVLPCYRAAVTACLKVIESLGEAHLAKVMFTPADSEAIEERMPRIQATLFTVGYGLALTWLHWGLAPHALLGHSIGEYVAACLAGVFSLSEALKAVIARGHAMAHALLTRGATRDHWGTMVAVSLGEPEARDVLAHVSQTQPALALAAVNSATQCVFSGSPAAQEALVAHLKATHPEVVCTPLKTTAAFHCPYYMGAASEPLAAAFASIDLHSADGRIHVPEELVQQVGIPPALLNRPVQLFSTCTGLRMTDADATDPTYWTQRQLCGCVRYAPAVEAMACSVLVEMGPRGVNLRGAVSCLPRLKDAMPTERDEMFALLDAVGFVWRSADPTSTLAWVPEEEGGGLLRLPLHYPFTGAPLKQTRLHLALPAAAELDDALLKEYRSHDLKAYHEFTPVFETLSHCYIADALLELGLPLNTVASTFTTSEAAEMCHIDPHPVHRAGFPRYLELLADAGVLRAQDAAKDSWVVVAKASEKLLPAQAFEEKHHAVLTSQPDFIVLAKCGRVLSSILTGRTAATSVLFDDDTFTKFYRTGVALTSFNRAVRTALERILAAAKERLPGAAAPHVRILEIGGGTGSSTSHLLDMLTAVVGPTRLTYTFTDISNFFLSQARAEWQTKYPWIEYKILDISKQPTGSVPLGSYDIIIANNVMHTTGSIAFTVEHGCAYLRPGGLFMLVEVTKPTHFLDVTVGTTEGWQLFETCSDPWRKGNRFPGMSVDRWRELFTSLGQIASPASFVCTSPDVPILGSSTLAVVQCAGWEKTREHITIAAKPRRAAPTPAQPAATAALAASSGPLTPLQQILSCLAAVAPDASDDAHLNFVDQSGVDSLVVLQLHQRLLAAFPALTSADLPVDFVIRYPTPAALAQHLTATLPVPPSTTPVPSPTLPGASLSPSPAVAALSIPEDSRFFGPIQALSPTALRSRLLVFPPLGMGSSAFAAWPSRLAAAGVEVWLCASAEPVATWSTLLEVLAKGAAAMASRGPAVPYVVYGHSLGGLVAYEFTRMVLKSGLLPAPSLFCAGAVAEPMCCAGACMNWPMTAVLEATDTDSVLRLVDLARWTPPPTAPRLSDEYLVNDARLLSSYGQHYRTCPLPRQLACPVQSFYADHDTVVLDSDAIGMWYRVSQQPASFKCTQLQGAHFYCLYPPNALFAVFTAALSKAPAPTAQFPTLEGFWTLVESATVMNDGAMVMPSHFGPEATGLLYYNAASQTMSAQLYGHQTPGDVLANFYASLAYYSHYTHSAATDAGTRLMLHHQCHQCTNPHMSGTEQIRLARWDPATDRLTLETVPRGPVGLVARLVWARVKQPAGLAPVLGASFPLGGARLLAQASGASGHWACDPASGTAAVQLFAPNRARWAFSSENPAAATLEEAAASARTSFFAFGSLRAGVAPDCFELTVVRCSHAPSGAVLRVSLRPDGALTLAGAEAELLGAAWQLPLAH</sequence>
<feature type="compositionally biased region" description="Low complexity" evidence="6">
    <location>
        <begin position="11"/>
        <end position="22"/>
    </location>
</feature>
<evidence type="ECO:0000256" key="3">
    <source>
        <dbReference type="ARBA" id="ARBA00022679"/>
    </source>
</evidence>
<keyword evidence="3" id="KW-0808">Transferase</keyword>
<evidence type="ECO:0000259" key="7">
    <source>
        <dbReference type="PROSITE" id="PS50075"/>
    </source>
</evidence>
<reference evidence="9" key="1">
    <citation type="journal article" date="2022" name="bioRxiv">
        <title>Genomics of Preaxostyla Flagellates Illuminates Evolutionary Transitions and the Path Towards Mitochondrial Loss.</title>
        <authorList>
            <person name="Novak L.V.F."/>
            <person name="Treitli S.C."/>
            <person name="Pyrih J."/>
            <person name="Halakuc P."/>
            <person name="Pipaliya S.V."/>
            <person name="Vacek V."/>
            <person name="Brzon O."/>
            <person name="Soukal P."/>
            <person name="Eme L."/>
            <person name="Dacks J.B."/>
            <person name="Karnkowska A."/>
            <person name="Elias M."/>
            <person name="Hampl V."/>
        </authorList>
    </citation>
    <scope>NUCLEOTIDE SEQUENCE</scope>
    <source>
        <strain evidence="9">RCP-MX</strain>
    </source>
</reference>
<gene>
    <name evidence="9" type="ORF">PAPYR_3712</name>
</gene>
<dbReference type="InterPro" id="IPR024311">
    <property type="entry name" value="Lipocalin-like"/>
</dbReference>
<dbReference type="CDD" id="cd00833">
    <property type="entry name" value="PKS"/>
    <property type="match status" value="1"/>
</dbReference>
<dbReference type="Gene3D" id="3.40.366.10">
    <property type="entry name" value="Malonyl-Coenzyme A Acyl Carrier Protein, domain 2"/>
    <property type="match status" value="1"/>
</dbReference>
<evidence type="ECO:0000313" key="9">
    <source>
        <dbReference type="EMBL" id="KAJ4460003.1"/>
    </source>
</evidence>
<evidence type="ECO:0000313" key="10">
    <source>
        <dbReference type="Proteomes" id="UP001141327"/>
    </source>
</evidence>
<feature type="domain" description="Ketosynthase family 3 (KS3)" evidence="8">
    <location>
        <begin position="507"/>
        <end position="955"/>
    </location>
</feature>
<dbReference type="InterPro" id="IPR016035">
    <property type="entry name" value="Acyl_Trfase/lysoPLipase"/>
</dbReference>
<evidence type="ECO:0000256" key="4">
    <source>
        <dbReference type="ARBA" id="ARBA00022737"/>
    </source>
</evidence>
<feature type="region of interest" description="Disordered" evidence="6">
    <location>
        <begin position="1"/>
        <end position="22"/>
    </location>
</feature>
<dbReference type="Gene3D" id="3.40.50.150">
    <property type="entry name" value="Vaccinia Virus protein VP39"/>
    <property type="match status" value="1"/>
</dbReference>
<evidence type="ECO:0000256" key="1">
    <source>
        <dbReference type="ARBA" id="ARBA00022450"/>
    </source>
</evidence>
<dbReference type="PANTHER" id="PTHR43775:SF51">
    <property type="entry name" value="INACTIVE PHENOLPHTHIOCEROL SYNTHESIS POLYKETIDE SYNTHASE TYPE I PKS1-RELATED"/>
    <property type="match status" value="1"/>
</dbReference>
<dbReference type="InterPro" id="IPR016036">
    <property type="entry name" value="Malonyl_transacylase_ACP-bd"/>
</dbReference>
<dbReference type="CDD" id="cd02440">
    <property type="entry name" value="AdoMet_MTases"/>
    <property type="match status" value="1"/>
</dbReference>
<dbReference type="SUPFAM" id="SSF53335">
    <property type="entry name" value="S-adenosyl-L-methionine-dependent methyltransferases"/>
    <property type="match status" value="1"/>
</dbReference>
<dbReference type="PROSITE" id="PS50075">
    <property type="entry name" value="CARRIER"/>
    <property type="match status" value="2"/>
</dbReference>
<dbReference type="Pfam" id="PF08242">
    <property type="entry name" value="Methyltransf_12"/>
    <property type="match status" value="1"/>
</dbReference>
<dbReference type="Pfam" id="PF13924">
    <property type="entry name" value="Lipocalin_5"/>
    <property type="match status" value="1"/>
</dbReference>
<dbReference type="InterPro" id="IPR014030">
    <property type="entry name" value="Ketoacyl_synth_N"/>
</dbReference>
<dbReference type="SUPFAM" id="SSF53901">
    <property type="entry name" value="Thiolase-like"/>
    <property type="match status" value="1"/>
</dbReference>
<dbReference type="InterPro" id="IPR036736">
    <property type="entry name" value="ACP-like_sf"/>
</dbReference>
<keyword evidence="4" id="KW-0677">Repeat</keyword>
<evidence type="ECO:0000256" key="6">
    <source>
        <dbReference type="SAM" id="MobiDB-lite"/>
    </source>
</evidence>
<dbReference type="InterPro" id="IPR042099">
    <property type="entry name" value="ANL_N_sf"/>
</dbReference>
<dbReference type="Pfam" id="PF00550">
    <property type="entry name" value="PP-binding"/>
    <property type="match status" value="2"/>
</dbReference>
<dbReference type="PANTHER" id="PTHR43775">
    <property type="entry name" value="FATTY ACID SYNTHASE"/>
    <property type="match status" value="1"/>
</dbReference>
<dbReference type="InterPro" id="IPR013217">
    <property type="entry name" value="Methyltransf_12"/>
</dbReference>
<dbReference type="Gene3D" id="3.40.50.1820">
    <property type="entry name" value="alpha/beta hydrolase"/>
    <property type="match status" value="1"/>
</dbReference>
<keyword evidence="1" id="KW-0596">Phosphopantetheine</keyword>
<dbReference type="Pfam" id="PF02801">
    <property type="entry name" value="Ketoacyl-synt_C"/>
    <property type="match status" value="1"/>
</dbReference>
<evidence type="ECO:0000256" key="5">
    <source>
        <dbReference type="ARBA" id="ARBA00023268"/>
    </source>
</evidence>
<dbReference type="SUPFAM" id="SSF47336">
    <property type="entry name" value="ACP-like"/>
    <property type="match status" value="2"/>
</dbReference>
<keyword evidence="10" id="KW-1185">Reference proteome</keyword>
<feature type="domain" description="Carrier" evidence="7">
    <location>
        <begin position="417"/>
        <end position="491"/>
    </location>
</feature>
<evidence type="ECO:0000259" key="8">
    <source>
        <dbReference type="PROSITE" id="PS52004"/>
    </source>
</evidence>
<dbReference type="Gene3D" id="3.40.50.12780">
    <property type="entry name" value="N-terminal domain of ligase-like"/>
    <property type="match status" value="1"/>
</dbReference>
<dbReference type="InterPro" id="IPR020841">
    <property type="entry name" value="PKS_Beta-ketoAc_synthase_dom"/>
</dbReference>
<dbReference type="SMART" id="SM00827">
    <property type="entry name" value="PKS_AT"/>
    <property type="match status" value="1"/>
</dbReference>
<dbReference type="InterPro" id="IPR029058">
    <property type="entry name" value="AB_hydrolase_fold"/>
</dbReference>
<dbReference type="SUPFAM" id="SSF52151">
    <property type="entry name" value="FabD/lysophospholipase-like"/>
    <property type="match status" value="1"/>
</dbReference>
<dbReference type="SUPFAM" id="SSF56801">
    <property type="entry name" value="Acetyl-CoA synthetase-like"/>
    <property type="match status" value="1"/>
</dbReference>
<dbReference type="SUPFAM" id="SSF53474">
    <property type="entry name" value="alpha/beta-Hydrolases"/>
    <property type="match status" value="1"/>
</dbReference>
<dbReference type="InterPro" id="IPR001031">
    <property type="entry name" value="Thioesterase"/>
</dbReference>
<proteinExistence type="predicted"/>
<dbReference type="Pfam" id="PF00109">
    <property type="entry name" value="ketoacyl-synt"/>
    <property type="match status" value="1"/>
</dbReference>
<dbReference type="Pfam" id="PF16197">
    <property type="entry name" value="KAsynt_C_assoc"/>
    <property type="match status" value="1"/>
</dbReference>
<name>A0ABQ8ULC0_9EUKA</name>
<protein>
    <submittedName>
        <fullName evidence="9">Phthiocerol synthesis polyketide synthase type I PpsE</fullName>
    </submittedName>
</protein>
<keyword evidence="2" id="KW-0597">Phosphoprotein</keyword>
<organism evidence="9 10">
    <name type="scientific">Paratrimastix pyriformis</name>
    <dbReference type="NCBI Taxonomy" id="342808"/>
    <lineage>
        <taxon>Eukaryota</taxon>
        <taxon>Metamonada</taxon>
        <taxon>Preaxostyla</taxon>
        <taxon>Paratrimastigidae</taxon>
        <taxon>Paratrimastix</taxon>
    </lineage>
</organism>
<dbReference type="Gene3D" id="1.10.1200.10">
    <property type="entry name" value="ACP-like"/>
    <property type="match status" value="2"/>
</dbReference>
<dbReference type="InterPro" id="IPR032821">
    <property type="entry name" value="PKS_assoc"/>
</dbReference>
<dbReference type="InterPro" id="IPR001227">
    <property type="entry name" value="Ac_transferase_dom_sf"/>
</dbReference>
<dbReference type="EMBL" id="JAPMOS010000015">
    <property type="protein sequence ID" value="KAJ4460003.1"/>
    <property type="molecule type" value="Genomic_DNA"/>
</dbReference>
<dbReference type="SMART" id="SM00823">
    <property type="entry name" value="PKS_PP"/>
    <property type="match status" value="2"/>
</dbReference>
<dbReference type="InterPro" id="IPR009081">
    <property type="entry name" value="PP-bd_ACP"/>
</dbReference>
<dbReference type="Proteomes" id="UP001141327">
    <property type="component" value="Unassembled WGS sequence"/>
</dbReference>
<dbReference type="InterPro" id="IPR014043">
    <property type="entry name" value="Acyl_transferase_dom"/>
</dbReference>
<dbReference type="SMART" id="SM00825">
    <property type="entry name" value="PKS_KS"/>
    <property type="match status" value="1"/>
</dbReference>
<dbReference type="InterPro" id="IPR029063">
    <property type="entry name" value="SAM-dependent_MTases_sf"/>
</dbReference>
<accession>A0ABQ8ULC0</accession>
<dbReference type="InterPro" id="IPR016039">
    <property type="entry name" value="Thiolase-like"/>
</dbReference>
<dbReference type="SUPFAM" id="SSF55048">
    <property type="entry name" value="Probable ACP-binding domain of malonyl-CoA ACP transacylase"/>
    <property type="match status" value="1"/>
</dbReference>
<dbReference type="PROSITE" id="PS52004">
    <property type="entry name" value="KS3_2"/>
    <property type="match status" value="1"/>
</dbReference>
<dbReference type="Pfam" id="PF00975">
    <property type="entry name" value="Thioesterase"/>
    <property type="match status" value="1"/>
</dbReference>
<comment type="caution">
    <text evidence="9">The sequence shown here is derived from an EMBL/GenBank/DDBJ whole genome shotgun (WGS) entry which is preliminary data.</text>
</comment>
<keyword evidence="5" id="KW-0511">Multifunctional enzyme</keyword>
<dbReference type="InterPro" id="IPR020806">
    <property type="entry name" value="PKS_PP-bd"/>
</dbReference>
<evidence type="ECO:0000256" key="2">
    <source>
        <dbReference type="ARBA" id="ARBA00022553"/>
    </source>
</evidence>
<dbReference type="Gene3D" id="3.40.47.10">
    <property type="match status" value="1"/>
</dbReference>